<dbReference type="AlphaFoldDB" id="A0A157SW81"/>
<gene>
    <name evidence="2" type="ORF">SAMEA3906486_05414</name>
</gene>
<protein>
    <recommendedName>
        <fullName evidence="4">Flp pilus assembly protein TadG</fullName>
    </recommendedName>
</protein>
<name>A0A157SW81_9BORD</name>
<dbReference type="OrthoDB" id="6555416at2"/>
<dbReference type="STRING" id="288768.SAMEA3906486_05414"/>
<evidence type="ECO:0000256" key="1">
    <source>
        <dbReference type="SAM" id="Phobius"/>
    </source>
</evidence>
<keyword evidence="1" id="KW-0472">Membrane</keyword>
<keyword evidence="3" id="KW-1185">Reference proteome</keyword>
<evidence type="ECO:0008006" key="4">
    <source>
        <dbReference type="Google" id="ProtNLM"/>
    </source>
</evidence>
<sequence length="176" mass="19374">MAVADRRSGFRRRQRGALSVEAAYVLPVIIAAAMMFMELANIGLTINMGAGALDRAIQQFRQDNQSGGGLQGASMESLLRDRMVAASHNYLDDDNIATVEIERYTSLDAMGGTASSNEAENQNRTTNLPAWRISVDIRKNFITPLPRLLGVDSGAFRYRYEQVLAYLPQTNTEAAQ</sequence>
<dbReference type="EMBL" id="FKIF01000010">
    <property type="protein sequence ID" value="SAI74697.1"/>
    <property type="molecule type" value="Genomic_DNA"/>
</dbReference>
<keyword evidence="1" id="KW-1133">Transmembrane helix</keyword>
<reference evidence="2 3" key="1">
    <citation type="submission" date="2016-04" db="EMBL/GenBank/DDBJ databases">
        <authorList>
            <consortium name="Pathogen Informatics"/>
        </authorList>
    </citation>
    <scope>NUCLEOTIDE SEQUENCE [LARGE SCALE GENOMIC DNA]</scope>
    <source>
        <strain evidence="2 3">H050680373</strain>
    </source>
</reference>
<dbReference type="Proteomes" id="UP000076848">
    <property type="component" value="Unassembled WGS sequence"/>
</dbReference>
<evidence type="ECO:0000313" key="2">
    <source>
        <dbReference type="EMBL" id="SAI74697.1"/>
    </source>
</evidence>
<evidence type="ECO:0000313" key="3">
    <source>
        <dbReference type="Proteomes" id="UP000076848"/>
    </source>
</evidence>
<accession>A0A157SW81</accession>
<organism evidence="2 3">
    <name type="scientific">Bordetella ansorpii</name>
    <dbReference type="NCBI Taxonomy" id="288768"/>
    <lineage>
        <taxon>Bacteria</taxon>
        <taxon>Pseudomonadati</taxon>
        <taxon>Pseudomonadota</taxon>
        <taxon>Betaproteobacteria</taxon>
        <taxon>Burkholderiales</taxon>
        <taxon>Alcaligenaceae</taxon>
        <taxon>Bordetella</taxon>
    </lineage>
</organism>
<proteinExistence type="predicted"/>
<keyword evidence="1" id="KW-0812">Transmembrane</keyword>
<feature type="transmembrane region" description="Helical" evidence="1">
    <location>
        <begin position="16"/>
        <end position="37"/>
    </location>
</feature>